<feature type="non-terminal residue" evidence="1">
    <location>
        <position position="44"/>
    </location>
</feature>
<gene>
    <name evidence="1" type="ORF">RFULGI_LOCUS19515</name>
</gene>
<dbReference type="Proteomes" id="UP000789396">
    <property type="component" value="Unassembled WGS sequence"/>
</dbReference>
<proteinExistence type="predicted"/>
<reference evidence="1" key="1">
    <citation type="submission" date="2021-06" db="EMBL/GenBank/DDBJ databases">
        <authorList>
            <person name="Kallberg Y."/>
            <person name="Tangrot J."/>
            <person name="Rosling A."/>
        </authorList>
    </citation>
    <scope>NUCLEOTIDE SEQUENCE</scope>
    <source>
        <strain evidence="1">IN212</strain>
    </source>
</reference>
<name>A0A9N9KA36_9GLOM</name>
<evidence type="ECO:0000313" key="1">
    <source>
        <dbReference type="EMBL" id="CAG8819535.1"/>
    </source>
</evidence>
<evidence type="ECO:0000313" key="2">
    <source>
        <dbReference type="Proteomes" id="UP000789396"/>
    </source>
</evidence>
<dbReference type="EMBL" id="CAJVPZ010097613">
    <property type="protein sequence ID" value="CAG8819535.1"/>
    <property type="molecule type" value="Genomic_DNA"/>
</dbReference>
<protein>
    <submittedName>
        <fullName evidence="1">6425_t:CDS:1</fullName>
    </submittedName>
</protein>
<keyword evidence="2" id="KW-1185">Reference proteome</keyword>
<organism evidence="1 2">
    <name type="scientific">Racocetra fulgida</name>
    <dbReference type="NCBI Taxonomy" id="60492"/>
    <lineage>
        <taxon>Eukaryota</taxon>
        <taxon>Fungi</taxon>
        <taxon>Fungi incertae sedis</taxon>
        <taxon>Mucoromycota</taxon>
        <taxon>Glomeromycotina</taxon>
        <taxon>Glomeromycetes</taxon>
        <taxon>Diversisporales</taxon>
        <taxon>Gigasporaceae</taxon>
        <taxon>Racocetra</taxon>
    </lineage>
</organism>
<dbReference type="AlphaFoldDB" id="A0A9N9KA36"/>
<accession>A0A9N9KA36</accession>
<comment type="caution">
    <text evidence="1">The sequence shown here is derived from an EMBL/GenBank/DDBJ whole genome shotgun (WGS) entry which is preliminary data.</text>
</comment>
<sequence>MLRQDYYTKKDILKIAQQIAQYLRFAITVKNSSNCHFHLKCKCG</sequence>